<feature type="transmembrane region" description="Helical" evidence="3">
    <location>
        <begin position="7"/>
        <end position="31"/>
    </location>
</feature>
<feature type="transmembrane region" description="Helical" evidence="3">
    <location>
        <begin position="420"/>
        <end position="444"/>
    </location>
</feature>
<dbReference type="SMART" id="SM00283">
    <property type="entry name" value="MA"/>
    <property type="match status" value="1"/>
</dbReference>
<dbReference type="SUPFAM" id="SSF58104">
    <property type="entry name" value="Methyl-accepting chemotaxis protein (MCP) signaling domain"/>
    <property type="match status" value="1"/>
</dbReference>
<feature type="domain" description="HAMP" evidence="5">
    <location>
        <begin position="445"/>
        <end position="499"/>
    </location>
</feature>
<dbReference type="SMART" id="SM00304">
    <property type="entry name" value="HAMP"/>
    <property type="match status" value="1"/>
</dbReference>
<dbReference type="PANTHER" id="PTHR32089:SF112">
    <property type="entry name" value="LYSOZYME-LIKE PROTEIN-RELATED"/>
    <property type="match status" value="1"/>
</dbReference>
<keyword evidence="3" id="KW-0472">Membrane</keyword>
<evidence type="ECO:0000256" key="1">
    <source>
        <dbReference type="ARBA" id="ARBA00023224"/>
    </source>
</evidence>
<keyword evidence="3" id="KW-1133">Transmembrane helix</keyword>
<dbReference type="FunFam" id="1.10.287.950:FF:000001">
    <property type="entry name" value="Methyl-accepting chemotaxis sensory transducer"/>
    <property type="match status" value="1"/>
</dbReference>
<dbReference type="GO" id="GO:0007165">
    <property type="term" value="P:signal transduction"/>
    <property type="evidence" value="ECO:0007669"/>
    <property type="project" value="UniProtKB-KW"/>
</dbReference>
<evidence type="ECO:0000259" key="4">
    <source>
        <dbReference type="PROSITE" id="PS50111"/>
    </source>
</evidence>
<proteinExistence type="inferred from homology"/>
<gene>
    <name evidence="6" type="ORF">MNBD_GAMMA16-1878</name>
</gene>
<dbReference type="CDD" id="cd11386">
    <property type="entry name" value="MCP_signal"/>
    <property type="match status" value="1"/>
</dbReference>
<evidence type="ECO:0000256" key="2">
    <source>
        <dbReference type="ARBA" id="ARBA00029447"/>
    </source>
</evidence>
<dbReference type="CDD" id="cd06225">
    <property type="entry name" value="HAMP"/>
    <property type="match status" value="1"/>
</dbReference>
<keyword evidence="1" id="KW-0807">Transducer</keyword>
<accession>A0A3B0ZA61</accession>
<dbReference type="InterPro" id="IPR004089">
    <property type="entry name" value="MCPsignal_dom"/>
</dbReference>
<comment type="similarity">
    <text evidence="2">Belongs to the methyl-accepting chemotaxis (MCP) protein family.</text>
</comment>
<feature type="domain" description="Methyl-accepting transducer" evidence="4">
    <location>
        <begin position="504"/>
        <end position="740"/>
    </location>
</feature>
<reference evidence="6" key="1">
    <citation type="submission" date="2018-06" db="EMBL/GenBank/DDBJ databases">
        <authorList>
            <person name="Zhirakovskaya E."/>
        </authorList>
    </citation>
    <scope>NUCLEOTIDE SEQUENCE</scope>
</reference>
<dbReference type="PROSITE" id="PS50111">
    <property type="entry name" value="CHEMOTAXIS_TRANSDUC_2"/>
    <property type="match status" value="1"/>
</dbReference>
<protein>
    <submittedName>
        <fullName evidence="6">Methyl-accepting chemotaxis sensor/transducer protein</fullName>
    </submittedName>
</protein>
<dbReference type="Pfam" id="PF00672">
    <property type="entry name" value="HAMP"/>
    <property type="match status" value="1"/>
</dbReference>
<dbReference type="InterPro" id="IPR003660">
    <property type="entry name" value="HAMP_dom"/>
</dbReference>
<dbReference type="GO" id="GO:0016020">
    <property type="term" value="C:membrane"/>
    <property type="evidence" value="ECO:0007669"/>
    <property type="project" value="InterPro"/>
</dbReference>
<evidence type="ECO:0000259" key="5">
    <source>
        <dbReference type="PROSITE" id="PS50885"/>
    </source>
</evidence>
<dbReference type="Pfam" id="PF00015">
    <property type="entry name" value="MCPsignal"/>
    <property type="match status" value="1"/>
</dbReference>
<sequence>MKIKNKLIIGSILMALVPVSIISVTIGWISINSSHDMLEEQVKDRLISVRDMKTGEIEQYFDTLSKQVLTFSNDRMIIDAMRELNKAFGDFKEEANLGNTEELRAELSQYYTNEFGAQYKELNRGKSANPTSLLNNLDADSVAFQYAYISANPNPLGSKDALQTTNDDSKYSRLHQKYHPHIRDFLQKFEFYDIFLVAPDSGDIIYSVFKELDFTTSLINGPYANSGIAEAFLDANSASSTEHVALTDFAPYMPSYEAPAAFIASPIFDGNEKIGVLIFQMPIDRINAVMTHHEKWAASGLGESGETYLIGSDNKMRSMSRFLIEDKNGYLSLMKEVGMDSETIGLIDAKETSIGFQTVDTQGVRAALSGKTGFEIFPDYRNVAVLSAYTPLNIPGLNWALMSELDESEAFAASDRLSALIIQTILISAAVIIGIAVACGLWFAGTITRPIRKMVEMIKDVAEGEGDLTSRLDESAQDELGTMSHWVNMFIAKLQKIITEINRLTEQLSNTATATATATHQAQDNVAKQQTQTDQVATAVNKMSATVHEVAHNAAEAETAAKQADSESVQGAEVVTNTITAINELAAEVERASKVIHALETGSADIGKVVDVIKDIAEQTNLLALNAAIEAARAGEQGRGFAVVADEVRTLASRTQSSTEEIQKMIESLQTEATQAVRVMSESQKKAQIGVDHAAQAGQSLGAITISVSTITKMNAQIASAAEEQSAVSEEINQSIIDISHVADETAKGAHQTAQSSEDLAAMANQLQGLVRQFKI</sequence>
<keyword evidence="3" id="KW-0812">Transmembrane</keyword>
<organism evidence="6">
    <name type="scientific">hydrothermal vent metagenome</name>
    <dbReference type="NCBI Taxonomy" id="652676"/>
    <lineage>
        <taxon>unclassified sequences</taxon>
        <taxon>metagenomes</taxon>
        <taxon>ecological metagenomes</taxon>
    </lineage>
</organism>
<evidence type="ECO:0000313" key="6">
    <source>
        <dbReference type="EMBL" id="VAW88421.1"/>
    </source>
</evidence>
<name>A0A3B0ZA61_9ZZZZ</name>
<dbReference type="AlphaFoldDB" id="A0A3B0ZA61"/>
<dbReference type="PROSITE" id="PS50885">
    <property type="entry name" value="HAMP"/>
    <property type="match status" value="1"/>
</dbReference>
<evidence type="ECO:0000256" key="3">
    <source>
        <dbReference type="SAM" id="Phobius"/>
    </source>
</evidence>
<dbReference type="Gene3D" id="3.30.450.20">
    <property type="entry name" value="PAS domain"/>
    <property type="match status" value="1"/>
</dbReference>
<dbReference type="EMBL" id="UOFO01000145">
    <property type="protein sequence ID" value="VAW88421.1"/>
    <property type="molecule type" value="Genomic_DNA"/>
</dbReference>
<dbReference type="PANTHER" id="PTHR32089">
    <property type="entry name" value="METHYL-ACCEPTING CHEMOTAXIS PROTEIN MCPB"/>
    <property type="match status" value="1"/>
</dbReference>
<dbReference type="Gene3D" id="1.10.287.950">
    <property type="entry name" value="Methyl-accepting chemotaxis protein"/>
    <property type="match status" value="1"/>
</dbReference>